<comment type="function">
    <text evidence="11">Catalyzes the anti-1,4-elimination of the C-3 phosphate and the C-6 proR hydrogen from 5-enolpyruvylshikimate-3-phosphate (EPSP) to yield chorismate, which is the branch point compound that serves as the starting substrate for the three terminal pathways of aromatic amino acid biosynthesis. This reaction introduces a second double bond into the aromatic ring system.</text>
</comment>
<evidence type="ECO:0000313" key="13">
    <source>
        <dbReference type="EMBL" id="HHK68834.1"/>
    </source>
</evidence>
<evidence type="ECO:0000256" key="5">
    <source>
        <dbReference type="ARBA" id="ARBA00022630"/>
    </source>
</evidence>
<evidence type="ECO:0000256" key="6">
    <source>
        <dbReference type="ARBA" id="ARBA00022643"/>
    </source>
</evidence>
<dbReference type="HAMAP" id="MF_00300">
    <property type="entry name" value="Chorismate_synth"/>
    <property type="match status" value="1"/>
</dbReference>
<gene>
    <name evidence="11" type="primary">aroC</name>
    <name evidence="13" type="ORF">ENM11_06765</name>
</gene>
<keyword evidence="8 11" id="KW-0521">NADP</keyword>
<evidence type="ECO:0000256" key="11">
    <source>
        <dbReference type="HAMAP-Rule" id="MF_00300"/>
    </source>
</evidence>
<protein>
    <recommendedName>
        <fullName evidence="3 11">Chorismate synthase</fullName>
        <shortName evidence="11">CS</shortName>
        <ecNumber evidence="3 11">4.2.3.5</ecNumber>
    </recommendedName>
    <alternativeName>
        <fullName evidence="11">5-enolpyruvylshikimate-3-phosphate phospholyase</fullName>
    </alternativeName>
</protein>
<comment type="similarity">
    <text evidence="2 11 12">Belongs to the chorismate synthase family.</text>
</comment>
<comment type="cofactor">
    <cofactor evidence="11 12">
        <name>FMNH2</name>
        <dbReference type="ChEBI" id="CHEBI:57618"/>
    </cofactor>
    <text evidence="11 12">Reduced FMN (FMNH(2)).</text>
</comment>
<keyword evidence="4 11" id="KW-0028">Amino-acid biosynthesis</keyword>
<feature type="binding site" evidence="11">
    <location>
        <position position="48"/>
    </location>
    <ligand>
        <name>NADP(+)</name>
        <dbReference type="ChEBI" id="CHEBI:58349"/>
    </ligand>
</feature>
<accession>A0A7C5QK27</accession>
<evidence type="ECO:0000256" key="8">
    <source>
        <dbReference type="ARBA" id="ARBA00022857"/>
    </source>
</evidence>
<dbReference type="InterPro" id="IPR035904">
    <property type="entry name" value="Chorismate_synth_AroC_sf"/>
</dbReference>
<dbReference type="CDD" id="cd07304">
    <property type="entry name" value="Chorismate_synthase"/>
    <property type="match status" value="1"/>
</dbReference>
<sequence>MTGNIIGERFVVVSFGESHGKCVGALVDGCPAGLQLSEEDIQPDLDLRKPGQSLVTTTRAEEDRVQILSGVFEGYTTGAPILMLVWNKDVDSTSYRKLLNTPRPGHADYPASVKYRGFNDWRGGGRFSGRITAGYVMAGAVAKKLLRTTLGIEVLAYSLEIGGVRCPSLPVDKIRSYRYSNEVRCPDPETAERMRKVILDAKKSGDSVGGVVECIALNLPVGVGEPVFSSLDSDLSRALFSIPAVKGVEFGSGFQAARMRGSENNDPFTVQDGVIKTATNNAGGILGGLSTGMPIQVRVAFKPASSISKPQKTVDLARMEMTEIVVPGRHDPSVVPRAVVVVEAVVAFVLADHVLRAGLVK</sequence>
<organism evidence="13">
    <name type="scientific">Caldiarchaeum subterraneum</name>
    <dbReference type="NCBI Taxonomy" id="311458"/>
    <lineage>
        <taxon>Archaea</taxon>
        <taxon>Nitrososphaerota</taxon>
        <taxon>Candidatus Caldarchaeales</taxon>
        <taxon>Candidatus Caldarchaeaceae</taxon>
        <taxon>Candidatus Caldarchaeum</taxon>
    </lineage>
</organism>
<dbReference type="GO" id="GO:0008652">
    <property type="term" value="P:amino acid biosynthetic process"/>
    <property type="evidence" value="ECO:0007669"/>
    <property type="project" value="UniProtKB-KW"/>
</dbReference>
<keyword evidence="10 11" id="KW-0456">Lyase</keyword>
<evidence type="ECO:0000256" key="9">
    <source>
        <dbReference type="ARBA" id="ARBA00023141"/>
    </source>
</evidence>
<comment type="catalytic activity">
    <reaction evidence="11 12">
        <text>5-O-(1-carboxyvinyl)-3-phosphoshikimate = chorismate + phosphate</text>
        <dbReference type="Rhea" id="RHEA:21020"/>
        <dbReference type="ChEBI" id="CHEBI:29748"/>
        <dbReference type="ChEBI" id="CHEBI:43474"/>
        <dbReference type="ChEBI" id="CHEBI:57701"/>
        <dbReference type="EC" id="4.2.3.5"/>
    </reaction>
</comment>
<dbReference type="FunFam" id="3.60.150.10:FF:000002">
    <property type="entry name" value="Chorismate synthase"/>
    <property type="match status" value="1"/>
</dbReference>
<comment type="caution">
    <text evidence="13">The sequence shown here is derived from an EMBL/GenBank/DDBJ whole genome shotgun (WGS) entry which is preliminary data.</text>
</comment>
<keyword evidence="7 11" id="KW-0274">FAD</keyword>
<dbReference type="PROSITE" id="PS00789">
    <property type="entry name" value="CHORISMATE_SYNTHASE_3"/>
    <property type="match status" value="1"/>
</dbReference>
<dbReference type="GO" id="GO:0009073">
    <property type="term" value="P:aromatic amino acid family biosynthetic process"/>
    <property type="evidence" value="ECO:0007669"/>
    <property type="project" value="UniProtKB-KW"/>
</dbReference>
<evidence type="ECO:0000256" key="1">
    <source>
        <dbReference type="ARBA" id="ARBA00005044"/>
    </source>
</evidence>
<reference evidence="13" key="1">
    <citation type="journal article" date="2020" name="mSystems">
        <title>Genome- and Community-Level Interaction Insights into Carbon Utilization and Element Cycling Functions of Hydrothermarchaeota in Hydrothermal Sediment.</title>
        <authorList>
            <person name="Zhou Z."/>
            <person name="Liu Y."/>
            <person name="Xu W."/>
            <person name="Pan J."/>
            <person name="Luo Z.H."/>
            <person name="Li M."/>
        </authorList>
    </citation>
    <scope>NUCLEOTIDE SEQUENCE [LARGE SCALE GENOMIC DNA]</scope>
    <source>
        <strain evidence="13">SpSt-1056</strain>
    </source>
</reference>
<dbReference type="GO" id="GO:0010181">
    <property type="term" value="F:FMN binding"/>
    <property type="evidence" value="ECO:0007669"/>
    <property type="project" value="TreeGrafter"/>
</dbReference>
<dbReference type="NCBIfam" id="NF003793">
    <property type="entry name" value="PRK05382.1"/>
    <property type="match status" value="1"/>
</dbReference>
<dbReference type="EMBL" id="DRWN01000056">
    <property type="protein sequence ID" value="HHK68834.1"/>
    <property type="molecule type" value="Genomic_DNA"/>
</dbReference>
<evidence type="ECO:0000256" key="10">
    <source>
        <dbReference type="ARBA" id="ARBA00023239"/>
    </source>
</evidence>
<proteinExistence type="inferred from homology"/>
<evidence type="ECO:0000256" key="3">
    <source>
        <dbReference type="ARBA" id="ARBA00013036"/>
    </source>
</evidence>
<keyword evidence="9 11" id="KW-0057">Aromatic amino acid biosynthesis</keyword>
<dbReference type="PIRSF" id="PIRSF001456">
    <property type="entry name" value="Chorismate_synth"/>
    <property type="match status" value="1"/>
</dbReference>
<dbReference type="PANTHER" id="PTHR21085">
    <property type="entry name" value="CHORISMATE SYNTHASE"/>
    <property type="match status" value="1"/>
</dbReference>
<dbReference type="Pfam" id="PF01264">
    <property type="entry name" value="Chorismate_synt"/>
    <property type="match status" value="1"/>
</dbReference>
<comment type="caution">
    <text evidence="11">Lacks conserved residue(s) required for the propagation of feature annotation.</text>
</comment>
<dbReference type="UniPathway" id="UPA00053">
    <property type="reaction ID" value="UER00090"/>
</dbReference>
<dbReference type="SUPFAM" id="SSF103263">
    <property type="entry name" value="Chorismate synthase, AroC"/>
    <property type="match status" value="1"/>
</dbReference>
<evidence type="ECO:0000256" key="4">
    <source>
        <dbReference type="ARBA" id="ARBA00022605"/>
    </source>
</evidence>
<dbReference type="GO" id="GO:0004107">
    <property type="term" value="F:chorismate synthase activity"/>
    <property type="evidence" value="ECO:0007669"/>
    <property type="project" value="UniProtKB-UniRule"/>
</dbReference>
<dbReference type="PANTHER" id="PTHR21085:SF0">
    <property type="entry name" value="CHORISMATE SYNTHASE"/>
    <property type="match status" value="1"/>
</dbReference>
<dbReference type="PROSITE" id="PS00787">
    <property type="entry name" value="CHORISMATE_SYNTHASE_1"/>
    <property type="match status" value="1"/>
</dbReference>
<dbReference type="EC" id="4.2.3.5" evidence="3 11"/>
<comment type="pathway">
    <text evidence="1 11 12">Metabolic intermediate biosynthesis; chorismate biosynthesis; chorismate from D-erythrose 4-phosphate and phosphoenolpyruvate: step 7/7.</text>
</comment>
<dbReference type="NCBIfam" id="TIGR00033">
    <property type="entry name" value="aroC"/>
    <property type="match status" value="1"/>
</dbReference>
<feature type="binding site" evidence="11">
    <location>
        <position position="329"/>
    </location>
    <ligand>
        <name>FMN</name>
        <dbReference type="ChEBI" id="CHEBI:58210"/>
    </ligand>
</feature>
<evidence type="ECO:0000256" key="12">
    <source>
        <dbReference type="RuleBase" id="RU000605"/>
    </source>
</evidence>
<dbReference type="GO" id="GO:0009423">
    <property type="term" value="P:chorismate biosynthetic process"/>
    <property type="evidence" value="ECO:0007669"/>
    <property type="project" value="UniProtKB-UniRule"/>
</dbReference>
<keyword evidence="6 11" id="KW-0288">FMN</keyword>
<feature type="binding site" evidence="11">
    <location>
        <begin position="126"/>
        <end position="128"/>
    </location>
    <ligand>
        <name>FMN</name>
        <dbReference type="ChEBI" id="CHEBI:58210"/>
    </ligand>
</feature>
<dbReference type="GO" id="GO:0005829">
    <property type="term" value="C:cytosol"/>
    <property type="evidence" value="ECO:0007669"/>
    <property type="project" value="TreeGrafter"/>
</dbReference>
<dbReference type="Gene3D" id="3.60.150.10">
    <property type="entry name" value="Chorismate synthase AroC"/>
    <property type="match status" value="1"/>
</dbReference>
<dbReference type="AlphaFoldDB" id="A0A7C5QK27"/>
<evidence type="ECO:0000256" key="2">
    <source>
        <dbReference type="ARBA" id="ARBA00008014"/>
    </source>
</evidence>
<dbReference type="PROSITE" id="PS00788">
    <property type="entry name" value="CHORISMATE_SYNTHASE_2"/>
    <property type="match status" value="1"/>
</dbReference>
<evidence type="ECO:0000256" key="7">
    <source>
        <dbReference type="ARBA" id="ARBA00022827"/>
    </source>
</evidence>
<dbReference type="InterPro" id="IPR020541">
    <property type="entry name" value="Chorismate_synthase_CS"/>
</dbReference>
<dbReference type="InterPro" id="IPR000453">
    <property type="entry name" value="Chorismate_synth"/>
</dbReference>
<keyword evidence="5 11" id="KW-0285">Flavoprotein</keyword>
<feature type="binding site" evidence="11">
    <location>
        <position position="287"/>
    </location>
    <ligand>
        <name>FMN</name>
        <dbReference type="ChEBI" id="CHEBI:58210"/>
    </ligand>
</feature>
<name>A0A7C5QK27_CALS0</name>
<feature type="binding site" evidence="11">
    <location>
        <begin position="302"/>
        <end position="306"/>
    </location>
    <ligand>
        <name>FMN</name>
        <dbReference type="ChEBI" id="CHEBI:58210"/>
    </ligand>
</feature>